<gene>
    <name evidence="2" type="ORF">TraAM80_05850</name>
</gene>
<sequence>MLQRCRPKKGANAAAREERLLLGRNGMTADTSEEITRTDSPAKRSPAHRGEMYGWGPQSHGEERPRQTAGVGLPAFHSREPMTKTPVLDGPNPNSSLTSSSSAKSCTTSDFRLVEQELKELLSGCHRLFNSACDHNESKEETTVGPVTAEPTASRLSSPKPGILATSPLAEVAPKVGSGGIAKPNGDGGEAQDVHHVLHSATSPPISSVRGDRSTDSTPTPCLQLQQETISTRSVLEESENAVCIGTSYDSNPSTRVESPVDLFADALTEDQLSRSLEMQLQREQLMQMLQLHLEPSVVLHQTISSNLNTTMPLISIPTVDDGIGHPAVQRGANYPSPSFINRDSGGFDDIRDMVKACHRLYDSRVYTAYRYEECAVPHSRPMTADVKGSKASTDKVELGDLQSNSCLQRSAQCDAEVGVVQLPQGEHTSLDRRVTHVNGKAMAQLQRQRATSRRRREVVNSTTPEIATSARHTENPSMRSGATGGKRGPIVGATAGAEVFQHLSGNVKHASIGQRWDATVTGGGPWNGSSERAAVMATCPEADAGVTVTNGIDRGNQEHSLKQLKKQQQQQKQQSWSRCRYRRDYKTHGEYSLNRHVSAATRFHDMVERYVAAFEGGGDSTYSLPAFADSLVGAAISDFCPAVKRRQAQLKESQYAEARGASLARHTYRGSVGTIITTSGTAATTNPNVRSSWDSHGHRHYHPNFRTPQAVECHEPAAGATRMQHRPLQRRELP</sequence>
<organism evidence="2 3">
    <name type="scientific">Trypanosoma rangeli</name>
    <dbReference type="NCBI Taxonomy" id="5698"/>
    <lineage>
        <taxon>Eukaryota</taxon>
        <taxon>Discoba</taxon>
        <taxon>Euglenozoa</taxon>
        <taxon>Kinetoplastea</taxon>
        <taxon>Metakinetoplastina</taxon>
        <taxon>Trypanosomatida</taxon>
        <taxon>Trypanosomatidae</taxon>
        <taxon>Trypanosoma</taxon>
        <taxon>Herpetosoma</taxon>
    </lineage>
</organism>
<name>A0A3R7NAK9_TRYRA</name>
<evidence type="ECO:0000256" key="1">
    <source>
        <dbReference type="SAM" id="MobiDB-lite"/>
    </source>
</evidence>
<dbReference type="OMA" id="VECHEPA"/>
<dbReference type="OrthoDB" id="248737at2759"/>
<comment type="caution">
    <text evidence="2">The sequence shown here is derived from an EMBL/GenBank/DDBJ whole genome shotgun (WGS) entry which is preliminary data.</text>
</comment>
<evidence type="ECO:0000313" key="3">
    <source>
        <dbReference type="Proteomes" id="UP000283634"/>
    </source>
</evidence>
<feature type="region of interest" description="Disordered" evidence="1">
    <location>
        <begin position="1"/>
        <end position="107"/>
    </location>
</feature>
<feature type="compositionally biased region" description="Low complexity" evidence="1">
    <location>
        <begin position="95"/>
        <end position="107"/>
    </location>
</feature>
<reference evidence="2 3" key="1">
    <citation type="journal article" date="2018" name="BMC Genomics">
        <title>Genomic comparison of Trypanosoma conorhini and Trypanosoma rangeli to Trypanosoma cruzi strains of high and low virulence.</title>
        <authorList>
            <person name="Bradwell K.R."/>
            <person name="Koparde V.N."/>
            <person name="Matveyev A.V."/>
            <person name="Serrano M.G."/>
            <person name="Alves J.M."/>
            <person name="Parikh H."/>
            <person name="Huang B."/>
            <person name="Lee V."/>
            <person name="Espinosa-Alvarez O."/>
            <person name="Ortiz P.A."/>
            <person name="Costa-Martins A.G."/>
            <person name="Teixeira M.M."/>
            <person name="Buck G.A."/>
        </authorList>
    </citation>
    <scope>NUCLEOTIDE SEQUENCE [LARGE SCALE GENOMIC DNA]</scope>
    <source>
        <strain evidence="2 3">AM80</strain>
    </source>
</reference>
<keyword evidence="3" id="KW-1185">Reference proteome</keyword>
<feature type="region of interest" description="Disordered" evidence="1">
    <location>
        <begin position="136"/>
        <end position="161"/>
    </location>
</feature>
<dbReference type="GeneID" id="40329783"/>
<dbReference type="Proteomes" id="UP000283634">
    <property type="component" value="Unassembled WGS sequence"/>
</dbReference>
<dbReference type="AlphaFoldDB" id="A0A3R7NAK9"/>
<dbReference type="RefSeq" id="XP_029237418.1">
    <property type="nucleotide sequence ID" value="XM_029382713.1"/>
</dbReference>
<dbReference type="EMBL" id="MKGL01000201">
    <property type="protein sequence ID" value="RNF03287.1"/>
    <property type="molecule type" value="Genomic_DNA"/>
</dbReference>
<accession>A0A3R7NAK9</accession>
<evidence type="ECO:0000313" key="2">
    <source>
        <dbReference type="EMBL" id="RNF03287.1"/>
    </source>
</evidence>
<proteinExistence type="predicted"/>
<protein>
    <submittedName>
        <fullName evidence="2">Uncharacterized protein</fullName>
    </submittedName>
</protein>
<feature type="region of interest" description="Disordered" evidence="1">
    <location>
        <begin position="201"/>
        <end position="221"/>
    </location>
</feature>